<organism evidence="2 3">
    <name type="scientific">Hamadaea flava</name>
    <dbReference type="NCBI Taxonomy" id="1742688"/>
    <lineage>
        <taxon>Bacteria</taxon>
        <taxon>Bacillati</taxon>
        <taxon>Actinomycetota</taxon>
        <taxon>Actinomycetes</taxon>
        <taxon>Micromonosporales</taxon>
        <taxon>Micromonosporaceae</taxon>
        <taxon>Hamadaea</taxon>
    </lineage>
</organism>
<dbReference type="RefSeq" id="WP_253762287.1">
    <property type="nucleotide sequence ID" value="NZ_JAMZDZ010000001.1"/>
</dbReference>
<sequence length="205" mass="23289">MTVRAFWLDEAHDREHGDRYAELVTKEAVLFTPAFGDIAPVQFACIAWRLATPPFLEPGLVRWHRRILRAECRRDHWDGSLIADVRIVSDLPPQLTRTREWWRDRGWEGWPRILGQYIRPSEQDLSKRPYLLPTLSMQAPIPLGGLPPAPDGPTDDLAGTARHAVVAVVRELDELLSPILTQLEQAEPVEDDPDRFPSAPEPDVA</sequence>
<gene>
    <name evidence="2" type="ORF">ACFOZ4_41270</name>
</gene>
<proteinExistence type="predicted"/>
<name>A0ABV8M3H9_9ACTN</name>
<dbReference type="EMBL" id="JBHSAY010000035">
    <property type="protein sequence ID" value="MFC4137076.1"/>
    <property type="molecule type" value="Genomic_DNA"/>
</dbReference>
<protein>
    <submittedName>
        <fullName evidence="2">Uncharacterized protein</fullName>
    </submittedName>
</protein>
<evidence type="ECO:0000313" key="2">
    <source>
        <dbReference type="EMBL" id="MFC4137076.1"/>
    </source>
</evidence>
<evidence type="ECO:0000313" key="3">
    <source>
        <dbReference type="Proteomes" id="UP001595816"/>
    </source>
</evidence>
<evidence type="ECO:0000256" key="1">
    <source>
        <dbReference type="SAM" id="MobiDB-lite"/>
    </source>
</evidence>
<accession>A0ABV8M3H9</accession>
<keyword evidence="3" id="KW-1185">Reference proteome</keyword>
<comment type="caution">
    <text evidence="2">The sequence shown here is derived from an EMBL/GenBank/DDBJ whole genome shotgun (WGS) entry which is preliminary data.</text>
</comment>
<dbReference type="Proteomes" id="UP001595816">
    <property type="component" value="Unassembled WGS sequence"/>
</dbReference>
<reference evidence="3" key="1">
    <citation type="journal article" date="2019" name="Int. J. Syst. Evol. Microbiol.">
        <title>The Global Catalogue of Microorganisms (GCM) 10K type strain sequencing project: providing services to taxonomists for standard genome sequencing and annotation.</title>
        <authorList>
            <consortium name="The Broad Institute Genomics Platform"/>
            <consortium name="The Broad Institute Genome Sequencing Center for Infectious Disease"/>
            <person name="Wu L."/>
            <person name="Ma J."/>
        </authorList>
    </citation>
    <scope>NUCLEOTIDE SEQUENCE [LARGE SCALE GENOMIC DNA]</scope>
    <source>
        <strain evidence="3">CGMCC 4.7289</strain>
    </source>
</reference>
<feature type="region of interest" description="Disordered" evidence="1">
    <location>
        <begin position="183"/>
        <end position="205"/>
    </location>
</feature>